<dbReference type="InterPro" id="IPR011343">
    <property type="entry name" value="DeoC"/>
</dbReference>
<dbReference type="GO" id="GO:0009264">
    <property type="term" value="P:deoxyribonucleotide catabolic process"/>
    <property type="evidence" value="ECO:0007669"/>
    <property type="project" value="UniProtKB-UniRule"/>
</dbReference>
<dbReference type="Gene3D" id="3.20.20.70">
    <property type="entry name" value="Aldolase class I"/>
    <property type="match status" value="1"/>
</dbReference>
<dbReference type="GO" id="GO:0004139">
    <property type="term" value="F:deoxyribose-phosphate aldolase activity"/>
    <property type="evidence" value="ECO:0007669"/>
    <property type="project" value="UniProtKB-UniRule"/>
</dbReference>
<comment type="caution">
    <text evidence="8">The sequence shown here is derived from an EMBL/GenBank/DDBJ whole genome shotgun (WGS) entry which is preliminary data.</text>
</comment>
<dbReference type="GO" id="GO:0016052">
    <property type="term" value="P:carbohydrate catabolic process"/>
    <property type="evidence" value="ECO:0007669"/>
    <property type="project" value="TreeGrafter"/>
</dbReference>
<dbReference type="Proteomes" id="UP000033434">
    <property type="component" value="Unassembled WGS sequence"/>
</dbReference>
<dbReference type="GO" id="GO:0005737">
    <property type="term" value="C:cytoplasm"/>
    <property type="evidence" value="ECO:0007669"/>
    <property type="project" value="InterPro"/>
</dbReference>
<comment type="pathway">
    <text evidence="1">Carbohydrate degradation; 2-deoxy-D-ribose 1-phosphate degradation; D-glyceraldehyde 3-phosphate and acetaldehyde from 2-deoxy-alpha-D-ribose 1-phosphate: step 2/2.</text>
</comment>
<dbReference type="PANTHER" id="PTHR10889:SF3">
    <property type="entry name" value="DEOXYRIBOSE-PHOSPHATE ALDOLASE"/>
    <property type="match status" value="1"/>
</dbReference>
<dbReference type="RefSeq" id="WP_230851884.1">
    <property type="nucleotide sequence ID" value="NZ_AUXW01000068.1"/>
</dbReference>
<dbReference type="CDD" id="cd00959">
    <property type="entry name" value="DeoC"/>
    <property type="match status" value="1"/>
</dbReference>
<evidence type="ECO:0000256" key="1">
    <source>
        <dbReference type="ARBA" id="ARBA00004816"/>
    </source>
</evidence>
<dbReference type="EC" id="4.1.2.4" evidence="3 7"/>
<dbReference type="InterPro" id="IPR002915">
    <property type="entry name" value="DeoC/FbaB/LacD_aldolase"/>
</dbReference>
<evidence type="ECO:0000256" key="7">
    <source>
        <dbReference type="NCBIfam" id="TIGR00126"/>
    </source>
</evidence>
<dbReference type="SMART" id="SM01133">
    <property type="entry name" value="DeoC"/>
    <property type="match status" value="1"/>
</dbReference>
<evidence type="ECO:0000256" key="3">
    <source>
        <dbReference type="ARBA" id="ARBA00012515"/>
    </source>
</evidence>
<comment type="similarity">
    <text evidence="2">Belongs to the DeoC/FbaB aldolase family. DeoC type 2 subfamily.</text>
</comment>
<name>A0A0F6AGB3_9GAMM</name>
<evidence type="ECO:0000256" key="2">
    <source>
        <dbReference type="ARBA" id="ARBA00009473"/>
    </source>
</evidence>
<dbReference type="PIRSF" id="PIRSF001357">
    <property type="entry name" value="DeoC"/>
    <property type="match status" value="1"/>
</dbReference>
<evidence type="ECO:0000313" key="9">
    <source>
        <dbReference type="Proteomes" id="UP000033434"/>
    </source>
</evidence>
<dbReference type="PANTHER" id="PTHR10889">
    <property type="entry name" value="DEOXYRIBOSE-PHOSPHATE ALDOLASE"/>
    <property type="match status" value="1"/>
</dbReference>
<keyword evidence="4" id="KW-0456">Lyase</keyword>
<dbReference type="EMBL" id="AUXW01000068">
    <property type="protein sequence ID" value="KKE85260.1"/>
    <property type="molecule type" value="Genomic_DNA"/>
</dbReference>
<comment type="catalytic activity">
    <reaction evidence="6">
        <text>2-deoxy-D-ribose 5-phosphate = D-glyceraldehyde 3-phosphate + acetaldehyde</text>
        <dbReference type="Rhea" id="RHEA:12821"/>
        <dbReference type="ChEBI" id="CHEBI:15343"/>
        <dbReference type="ChEBI" id="CHEBI:59776"/>
        <dbReference type="ChEBI" id="CHEBI:62877"/>
        <dbReference type="EC" id="4.1.2.4"/>
    </reaction>
</comment>
<proteinExistence type="inferred from homology"/>
<accession>A0A0F6AGB3</accession>
<sequence>MSIEQQVTMSDATRVLELMDLTSLNDDDTQQSIIAMLDNIDAHIALPAAVCVYPQFVRLCKMELAARGWQKVKVATVTNFPCGEQPLEQVLAQTQQAIDDGADEIDLVMPYNQVVAGDPDTPWQYVHSSKKVCGTLVKLKVIIETGVLEKPELIAQASDIAILAGADFIKTSTGKVSVNATLAAAQVMIERIKINGKSVGFKAAGGVKTVAQGVPYLTLAADIMGDDWVNPSMFRFGASSLLVDVKQVVAQG</sequence>
<reference evidence="8 9" key="1">
    <citation type="journal article" date="2015" name="BMC Genomics">
        <title>Genome mining reveals unlocked bioactive potential of marine Gram-negative bacteria.</title>
        <authorList>
            <person name="Machado H."/>
            <person name="Sonnenschein E.C."/>
            <person name="Melchiorsen J."/>
            <person name="Gram L."/>
        </authorList>
    </citation>
    <scope>NUCLEOTIDE SEQUENCE [LARGE SCALE GENOMIC DNA]</scope>
    <source>
        <strain evidence="8 9">S4054</strain>
    </source>
</reference>
<keyword evidence="5" id="KW-0704">Schiff base</keyword>
<dbReference type="NCBIfam" id="TIGR00126">
    <property type="entry name" value="deoC"/>
    <property type="match status" value="1"/>
</dbReference>
<dbReference type="AlphaFoldDB" id="A0A0F6AGB3"/>
<dbReference type="PATRIC" id="fig|1129367.4.peg.794"/>
<evidence type="ECO:0000256" key="4">
    <source>
        <dbReference type="ARBA" id="ARBA00023239"/>
    </source>
</evidence>
<gene>
    <name evidence="8" type="ORF">N479_05865</name>
</gene>
<dbReference type="Pfam" id="PF01791">
    <property type="entry name" value="DeoC"/>
    <property type="match status" value="1"/>
</dbReference>
<evidence type="ECO:0000256" key="5">
    <source>
        <dbReference type="ARBA" id="ARBA00023270"/>
    </source>
</evidence>
<protein>
    <recommendedName>
        <fullName evidence="3 7">Deoxyribose-phosphate aldolase</fullName>
        <ecNumber evidence="3 7">4.1.2.4</ecNumber>
    </recommendedName>
</protein>
<dbReference type="InterPro" id="IPR013785">
    <property type="entry name" value="Aldolase_TIM"/>
</dbReference>
<dbReference type="SUPFAM" id="SSF51569">
    <property type="entry name" value="Aldolase"/>
    <property type="match status" value="1"/>
</dbReference>
<organism evidence="8 9">
    <name type="scientific">Pseudoalteromonas luteoviolacea S4054</name>
    <dbReference type="NCBI Taxonomy" id="1129367"/>
    <lineage>
        <taxon>Bacteria</taxon>
        <taxon>Pseudomonadati</taxon>
        <taxon>Pseudomonadota</taxon>
        <taxon>Gammaproteobacteria</taxon>
        <taxon>Alteromonadales</taxon>
        <taxon>Pseudoalteromonadaceae</taxon>
        <taxon>Pseudoalteromonas</taxon>
    </lineage>
</organism>
<evidence type="ECO:0000256" key="6">
    <source>
        <dbReference type="ARBA" id="ARBA00048791"/>
    </source>
</evidence>
<evidence type="ECO:0000313" key="8">
    <source>
        <dbReference type="EMBL" id="KKE85260.1"/>
    </source>
</evidence>